<dbReference type="PANTHER" id="PTHR45023:SF4">
    <property type="entry name" value="GLYCINE-RICH PROTEIN-RELATED"/>
    <property type="match status" value="1"/>
</dbReference>
<evidence type="ECO:0000313" key="4">
    <source>
        <dbReference type="Proteomes" id="UP000032141"/>
    </source>
</evidence>
<feature type="compositionally biased region" description="Basic and acidic residues" evidence="1">
    <location>
        <begin position="64"/>
        <end position="73"/>
    </location>
</feature>
<dbReference type="InterPro" id="IPR029466">
    <property type="entry name" value="NAM-associated_C"/>
</dbReference>
<dbReference type="RefSeq" id="XP_013624721.1">
    <property type="nucleotide sequence ID" value="XM_013769267.1"/>
</dbReference>
<dbReference type="GeneID" id="106330865"/>
<accession>A0A0D3BIK9</accession>
<feature type="region of interest" description="Disordered" evidence="1">
    <location>
        <begin position="22"/>
        <end position="73"/>
    </location>
</feature>
<dbReference type="Pfam" id="PF14303">
    <property type="entry name" value="NAM-associated"/>
    <property type="match status" value="1"/>
</dbReference>
<feature type="compositionally biased region" description="Polar residues" evidence="1">
    <location>
        <begin position="50"/>
        <end position="63"/>
    </location>
</feature>
<dbReference type="KEGG" id="boe:106330865"/>
<dbReference type="Gramene" id="Bo3g143190.1">
    <property type="protein sequence ID" value="Bo3g143190.1"/>
    <property type="gene ID" value="Bo3g143190"/>
</dbReference>
<dbReference type="STRING" id="109376.A0A0D3BIK9"/>
<evidence type="ECO:0000313" key="3">
    <source>
        <dbReference type="EnsemblPlants" id="Bo3g143190.1"/>
    </source>
</evidence>
<dbReference type="Proteomes" id="UP000032141">
    <property type="component" value="Chromosome C3"/>
</dbReference>
<keyword evidence="4" id="KW-1185">Reference proteome</keyword>
<evidence type="ECO:0000259" key="2">
    <source>
        <dbReference type="Pfam" id="PF14303"/>
    </source>
</evidence>
<sequence length="275" mass="30750">MELSSTVIELYLGGDKALSRWGRSSNGGSPRIESQQDSDIGLESSPIPLSGTQATQGSNFQQDTHVEHKERRSWSPTDDVVLISSWLNTSKDAVVGNEQKAAAFWKRIADYVAASPKLAGSAAREKTSGQNENDILKQAHIIFFNNYKKKFTLEHAWKELRHDQKWCDLSTDITSKRRKGEDGAQSSTSHATGEAEEGTARPPGVKAAKSRGKKPVEGKGFCEFERVWNVRQEDLSRIERLTKMGLLDRLLAKTEPLPEYEECLKKKLINELFST</sequence>
<name>A0A0D3BIK9_BRAOL</name>
<feature type="compositionally biased region" description="Polar residues" evidence="1">
    <location>
        <begin position="22"/>
        <end position="38"/>
    </location>
</feature>
<dbReference type="AlphaFoldDB" id="A0A0D3BIK9"/>
<dbReference type="HOGENOM" id="CLU_012390_0_0_1"/>
<organism evidence="3 4">
    <name type="scientific">Brassica oleracea var. oleracea</name>
    <dbReference type="NCBI Taxonomy" id="109376"/>
    <lineage>
        <taxon>Eukaryota</taxon>
        <taxon>Viridiplantae</taxon>
        <taxon>Streptophyta</taxon>
        <taxon>Embryophyta</taxon>
        <taxon>Tracheophyta</taxon>
        <taxon>Spermatophyta</taxon>
        <taxon>Magnoliopsida</taxon>
        <taxon>eudicotyledons</taxon>
        <taxon>Gunneridae</taxon>
        <taxon>Pentapetalae</taxon>
        <taxon>rosids</taxon>
        <taxon>malvids</taxon>
        <taxon>Brassicales</taxon>
        <taxon>Brassicaceae</taxon>
        <taxon>Brassiceae</taxon>
        <taxon>Brassica</taxon>
    </lineage>
</organism>
<dbReference type="PANTHER" id="PTHR45023">
    <property type="match status" value="1"/>
</dbReference>
<feature type="domain" description="No apical meristem-associated C-terminal" evidence="2">
    <location>
        <begin position="149"/>
        <end position="214"/>
    </location>
</feature>
<reference evidence="3" key="2">
    <citation type="submission" date="2015-03" db="UniProtKB">
        <authorList>
            <consortium name="EnsemblPlants"/>
        </authorList>
    </citation>
    <scope>IDENTIFICATION</scope>
</reference>
<proteinExistence type="predicted"/>
<reference evidence="3 4" key="1">
    <citation type="journal article" date="2014" name="Genome Biol.">
        <title>Transcriptome and methylome profiling reveals relics of genome dominance in the mesopolyploid Brassica oleracea.</title>
        <authorList>
            <person name="Parkin I.A."/>
            <person name="Koh C."/>
            <person name="Tang H."/>
            <person name="Robinson S.J."/>
            <person name="Kagale S."/>
            <person name="Clarke W.E."/>
            <person name="Town C.D."/>
            <person name="Nixon J."/>
            <person name="Krishnakumar V."/>
            <person name="Bidwell S.L."/>
            <person name="Denoeud F."/>
            <person name="Belcram H."/>
            <person name="Links M.G."/>
            <person name="Just J."/>
            <person name="Clarke C."/>
            <person name="Bender T."/>
            <person name="Huebert T."/>
            <person name="Mason A.S."/>
            <person name="Pires J.C."/>
            <person name="Barker G."/>
            <person name="Moore J."/>
            <person name="Walley P.G."/>
            <person name="Manoli S."/>
            <person name="Batley J."/>
            <person name="Edwards D."/>
            <person name="Nelson M.N."/>
            <person name="Wang X."/>
            <person name="Paterson A.H."/>
            <person name="King G."/>
            <person name="Bancroft I."/>
            <person name="Chalhoub B."/>
            <person name="Sharpe A.G."/>
        </authorList>
    </citation>
    <scope>NUCLEOTIDE SEQUENCE</scope>
    <source>
        <strain evidence="3 4">cv. TO1000</strain>
    </source>
</reference>
<feature type="region of interest" description="Disordered" evidence="1">
    <location>
        <begin position="177"/>
        <end position="215"/>
    </location>
</feature>
<protein>
    <recommendedName>
        <fullName evidence="2">No apical meristem-associated C-terminal domain-containing protein</fullName>
    </recommendedName>
</protein>
<evidence type="ECO:0000256" key="1">
    <source>
        <dbReference type="SAM" id="MobiDB-lite"/>
    </source>
</evidence>
<dbReference type="EnsemblPlants" id="Bo3g143190.1">
    <property type="protein sequence ID" value="Bo3g143190.1"/>
    <property type="gene ID" value="Bo3g143190"/>
</dbReference>